<evidence type="ECO:0000313" key="1">
    <source>
        <dbReference type="EMBL" id="KAG5385937.1"/>
    </source>
</evidence>
<gene>
    <name evidence="1" type="primary">A09g516670.1_BraROA</name>
    <name evidence="1" type="ORF">IGI04_037407</name>
</gene>
<reference evidence="1 2" key="1">
    <citation type="submission" date="2021-03" db="EMBL/GenBank/DDBJ databases">
        <authorList>
            <person name="King G.J."/>
            <person name="Bancroft I."/>
            <person name="Baten A."/>
            <person name="Bloomfield J."/>
            <person name="Borpatragohain P."/>
            <person name="He Z."/>
            <person name="Irish N."/>
            <person name="Irwin J."/>
            <person name="Liu K."/>
            <person name="Mauleon R.P."/>
            <person name="Moore J."/>
            <person name="Morris R."/>
            <person name="Ostergaard L."/>
            <person name="Wang B."/>
            <person name="Wells R."/>
        </authorList>
    </citation>
    <scope>NUCLEOTIDE SEQUENCE [LARGE SCALE GENOMIC DNA]</scope>
    <source>
        <strain evidence="1">R-o-18</strain>
        <tissue evidence="1">Leaf</tissue>
    </source>
</reference>
<name>A0ABQ7LH90_BRACM</name>
<keyword evidence="2" id="KW-1185">Reference proteome</keyword>
<accession>A0ABQ7LH90</accession>
<dbReference type="Proteomes" id="UP000823674">
    <property type="component" value="Chromosome A09"/>
</dbReference>
<sequence length="155" mass="17504">MSFDSKRVTFCIHVTENNFGVFKAKLISSHQLQHVEFSKVPVDHRWTKAKRKEQLSRSNISLGKHDDDLCKSLGEAEGNQNCSTSNISEKLLWSETTGHSLIVANLLEIEVVRVIWDVLRDVVQCSGLGNQEGSITILNDHSKHCLISVTYVYVH</sequence>
<dbReference type="EMBL" id="JADBGQ010000008">
    <property type="protein sequence ID" value="KAG5385937.1"/>
    <property type="molecule type" value="Genomic_DNA"/>
</dbReference>
<protein>
    <submittedName>
        <fullName evidence="1">Uncharacterized protein</fullName>
    </submittedName>
</protein>
<organism evidence="1 2">
    <name type="scientific">Brassica rapa subsp. trilocularis</name>
    <dbReference type="NCBI Taxonomy" id="1813537"/>
    <lineage>
        <taxon>Eukaryota</taxon>
        <taxon>Viridiplantae</taxon>
        <taxon>Streptophyta</taxon>
        <taxon>Embryophyta</taxon>
        <taxon>Tracheophyta</taxon>
        <taxon>Spermatophyta</taxon>
        <taxon>Magnoliopsida</taxon>
        <taxon>eudicotyledons</taxon>
        <taxon>Gunneridae</taxon>
        <taxon>Pentapetalae</taxon>
        <taxon>rosids</taxon>
        <taxon>malvids</taxon>
        <taxon>Brassicales</taxon>
        <taxon>Brassicaceae</taxon>
        <taxon>Brassiceae</taxon>
        <taxon>Brassica</taxon>
    </lineage>
</organism>
<proteinExistence type="predicted"/>
<comment type="caution">
    <text evidence="1">The sequence shown here is derived from an EMBL/GenBank/DDBJ whole genome shotgun (WGS) entry which is preliminary data.</text>
</comment>
<evidence type="ECO:0000313" key="2">
    <source>
        <dbReference type="Proteomes" id="UP000823674"/>
    </source>
</evidence>